<accession>A0A8G1ZG60</accession>
<dbReference type="PANTHER" id="PTHR21266">
    <property type="entry name" value="IRON-SULFUR DOMAIN CONTAINING PROTEIN"/>
    <property type="match status" value="1"/>
</dbReference>
<dbReference type="InterPro" id="IPR017941">
    <property type="entry name" value="Rieske_2Fe-2S"/>
</dbReference>
<evidence type="ECO:0000313" key="8">
    <source>
        <dbReference type="Proteomes" id="UP000291572"/>
    </source>
</evidence>
<dbReference type="RefSeq" id="WP_082679018.1">
    <property type="nucleotide sequence ID" value="NZ_SEOO01000023.1"/>
</dbReference>
<dbReference type="CDD" id="cd03469">
    <property type="entry name" value="Rieske_RO_Alpha_N"/>
    <property type="match status" value="1"/>
</dbReference>
<proteinExistence type="predicted"/>
<comment type="caution">
    <text evidence="7">The sequence shown here is derived from an EMBL/GenBank/DDBJ whole genome shotgun (WGS) entry which is preliminary data.</text>
</comment>
<keyword evidence="4" id="KW-0408">Iron</keyword>
<feature type="domain" description="Rieske" evidence="6">
    <location>
        <begin position="41"/>
        <end position="143"/>
    </location>
</feature>
<dbReference type="InterPro" id="IPR036922">
    <property type="entry name" value="Rieske_2Fe-2S_sf"/>
</dbReference>
<name>A0A8G1ZG60_9SPHN</name>
<keyword evidence="3" id="KW-0560">Oxidoreductase</keyword>
<dbReference type="GO" id="GO:0051537">
    <property type="term" value="F:2 iron, 2 sulfur cluster binding"/>
    <property type="evidence" value="ECO:0007669"/>
    <property type="project" value="UniProtKB-KW"/>
</dbReference>
<evidence type="ECO:0000256" key="3">
    <source>
        <dbReference type="ARBA" id="ARBA00023002"/>
    </source>
</evidence>
<dbReference type="GO" id="GO:0016491">
    <property type="term" value="F:oxidoreductase activity"/>
    <property type="evidence" value="ECO:0007669"/>
    <property type="project" value="UniProtKB-KW"/>
</dbReference>
<dbReference type="PANTHER" id="PTHR21266:SF60">
    <property type="entry name" value="3-KETOSTEROID-9-ALPHA-MONOOXYGENASE, OXYGENASE COMPONENT"/>
    <property type="match status" value="1"/>
</dbReference>
<dbReference type="InterPro" id="IPR050584">
    <property type="entry name" value="Cholesterol_7-desaturase"/>
</dbReference>
<keyword evidence="2" id="KW-0479">Metal-binding</keyword>
<reference evidence="7 8" key="1">
    <citation type="submission" date="2019-02" db="EMBL/GenBank/DDBJ databases">
        <authorList>
            <person name="Feng G."/>
        </authorList>
    </citation>
    <scope>NUCLEOTIDE SEQUENCE [LARGE SCALE GENOMIC DNA]</scope>
    <source>
        <strain evidence="7 8">CCTCC AB 2011146</strain>
    </source>
</reference>
<evidence type="ECO:0000256" key="1">
    <source>
        <dbReference type="ARBA" id="ARBA00022714"/>
    </source>
</evidence>
<sequence length="338" mass="38465">MGPPQRSKHSDYRSMAMRAYIDMKPGSEPLYWEDGAHFQAWYPVSEAKALQAGKIIGRQFLGSKIILYRDAQGRPVAQTAYCAHLGADLSDGDMVDGQVRCPYHHWRYGPDGHCTHIASGHRPPRSARLFNYPVAEKWGLIWVFNGTEPLYEVPSFDGDESDYLFTARERPDVILTDSWIQGTNGLDFQHLTAVHNMPETAKPGEVTFNEFTIEYPLTFMSPDGFNRMYAANCLVSHWTLPLPTNCYVIFCTNAPEPGRSESFWVAAVKQMPDETRAQAEERLAALDQFLFGFFGEDEYVLNGLRLRLPGKAKLIKDDFYLGKFFTWLDRFPRAAPLD</sequence>
<keyword evidence="1" id="KW-0001">2Fe-2S</keyword>
<keyword evidence="5" id="KW-0411">Iron-sulfur</keyword>
<evidence type="ECO:0000256" key="4">
    <source>
        <dbReference type="ARBA" id="ARBA00023004"/>
    </source>
</evidence>
<evidence type="ECO:0000259" key="6">
    <source>
        <dbReference type="PROSITE" id="PS51296"/>
    </source>
</evidence>
<gene>
    <name evidence="7" type="ORF">EWH12_14060</name>
</gene>
<evidence type="ECO:0000256" key="5">
    <source>
        <dbReference type="ARBA" id="ARBA00023014"/>
    </source>
</evidence>
<dbReference type="Pfam" id="PF00355">
    <property type="entry name" value="Rieske"/>
    <property type="match status" value="1"/>
</dbReference>
<evidence type="ECO:0000313" key="7">
    <source>
        <dbReference type="EMBL" id="RYM09500.1"/>
    </source>
</evidence>
<dbReference type="SUPFAM" id="SSF50022">
    <property type="entry name" value="ISP domain"/>
    <property type="match status" value="1"/>
</dbReference>
<dbReference type="AlphaFoldDB" id="A0A8G1ZG60"/>
<dbReference type="Proteomes" id="UP000291572">
    <property type="component" value="Unassembled WGS sequence"/>
</dbReference>
<dbReference type="OrthoDB" id="9800776at2"/>
<protein>
    <submittedName>
        <fullName evidence="7">Rieske (2Fe-2S) protein</fullName>
    </submittedName>
</protein>
<dbReference type="EMBL" id="SEOO01000023">
    <property type="protein sequence ID" value="RYM09500.1"/>
    <property type="molecule type" value="Genomic_DNA"/>
</dbReference>
<dbReference type="GO" id="GO:0046872">
    <property type="term" value="F:metal ion binding"/>
    <property type="evidence" value="ECO:0007669"/>
    <property type="project" value="UniProtKB-KW"/>
</dbReference>
<dbReference type="PROSITE" id="PS51296">
    <property type="entry name" value="RIESKE"/>
    <property type="match status" value="1"/>
</dbReference>
<organism evidence="7 8">
    <name type="scientific">Sphingobium cupriresistens</name>
    <dbReference type="NCBI Taxonomy" id="1132417"/>
    <lineage>
        <taxon>Bacteria</taxon>
        <taxon>Pseudomonadati</taxon>
        <taxon>Pseudomonadota</taxon>
        <taxon>Alphaproteobacteria</taxon>
        <taxon>Sphingomonadales</taxon>
        <taxon>Sphingomonadaceae</taxon>
        <taxon>Sphingobium</taxon>
    </lineage>
</organism>
<evidence type="ECO:0000256" key="2">
    <source>
        <dbReference type="ARBA" id="ARBA00022723"/>
    </source>
</evidence>
<dbReference type="Gene3D" id="2.102.10.10">
    <property type="entry name" value="Rieske [2Fe-2S] iron-sulphur domain"/>
    <property type="match status" value="1"/>
</dbReference>